<dbReference type="OrthoDB" id="680797at2"/>
<evidence type="ECO:0000313" key="2">
    <source>
        <dbReference type="Proteomes" id="UP000290545"/>
    </source>
</evidence>
<dbReference type="InterPro" id="IPR037079">
    <property type="entry name" value="AF2212/PG0164-like_sf"/>
</dbReference>
<comment type="caution">
    <text evidence="1">The sequence shown here is derived from an EMBL/GenBank/DDBJ whole genome shotgun (WGS) entry which is preliminary data.</text>
</comment>
<accession>A0A4Q1D4G9</accession>
<proteinExistence type="predicted"/>
<keyword evidence="2" id="KW-1185">Reference proteome</keyword>
<protein>
    <submittedName>
        <fullName evidence="1">DUF1905 domain-containing protein</fullName>
    </submittedName>
</protein>
<gene>
    <name evidence="1" type="ORF">ESB13_11850</name>
</gene>
<dbReference type="AlphaFoldDB" id="A0A4Q1D4G9"/>
<dbReference type="InterPro" id="IPR015018">
    <property type="entry name" value="DUF1905"/>
</dbReference>
<sequence>MVRFTAVIEKFEQKGEKSGWTYIAIPEELAQELKPGNKKSFRVKGKLDNYAFSGLTLLPMGDGNFILPLKAEIRREIGKNKGSKLLVQMTEDKTFKIVTPEDLTACLADEPGALQHFEKMAPSHRNYFIKWIDEAKTDATRTKRIAMTVEAMRKGMDYGAMIRNARQQ</sequence>
<reference evidence="1 2" key="1">
    <citation type="submission" date="2019-01" db="EMBL/GenBank/DDBJ databases">
        <title>Filimonas sp. strain TTM-71.</title>
        <authorList>
            <person name="Chen W.-M."/>
        </authorList>
    </citation>
    <scope>NUCLEOTIDE SEQUENCE [LARGE SCALE GENOMIC DNA]</scope>
    <source>
        <strain evidence="1 2">TTM-71</strain>
    </source>
</reference>
<dbReference type="RefSeq" id="WP_129003537.1">
    <property type="nucleotide sequence ID" value="NZ_SDHZ01000002.1"/>
</dbReference>
<dbReference type="EMBL" id="SDHZ01000002">
    <property type="protein sequence ID" value="RXK82826.1"/>
    <property type="molecule type" value="Genomic_DNA"/>
</dbReference>
<dbReference type="Pfam" id="PF13376">
    <property type="entry name" value="OmdA"/>
    <property type="match status" value="1"/>
</dbReference>
<evidence type="ECO:0000313" key="1">
    <source>
        <dbReference type="EMBL" id="RXK82826.1"/>
    </source>
</evidence>
<name>A0A4Q1D4G9_9BACT</name>
<dbReference type="Gene3D" id="2.40.30.100">
    <property type="entry name" value="AF2212/PG0164-like"/>
    <property type="match status" value="1"/>
</dbReference>
<dbReference type="Pfam" id="PF08922">
    <property type="entry name" value="DUF1905"/>
    <property type="match status" value="1"/>
</dbReference>
<dbReference type="SUPFAM" id="SSF141694">
    <property type="entry name" value="AF2212/PG0164-like"/>
    <property type="match status" value="1"/>
</dbReference>
<dbReference type="Proteomes" id="UP000290545">
    <property type="component" value="Unassembled WGS sequence"/>
</dbReference>
<organism evidence="1 2">
    <name type="scientific">Filimonas effusa</name>
    <dbReference type="NCBI Taxonomy" id="2508721"/>
    <lineage>
        <taxon>Bacteria</taxon>
        <taxon>Pseudomonadati</taxon>
        <taxon>Bacteroidota</taxon>
        <taxon>Chitinophagia</taxon>
        <taxon>Chitinophagales</taxon>
        <taxon>Chitinophagaceae</taxon>
        <taxon>Filimonas</taxon>
    </lineage>
</organism>